<dbReference type="EMBL" id="CP053069">
    <property type="protein sequence ID" value="QJR13139.1"/>
    <property type="molecule type" value="Genomic_DNA"/>
</dbReference>
<feature type="transmembrane region" description="Helical" evidence="2">
    <location>
        <begin position="45"/>
        <end position="69"/>
    </location>
</feature>
<dbReference type="PANTHER" id="PTHR43318:SF1">
    <property type="entry name" value="POLYSACCHARIDE BIOSYNTHESIS PROTEIN EPSC-RELATED"/>
    <property type="match status" value="1"/>
</dbReference>
<accession>A0A6M4H0V5</accession>
<dbReference type="EC" id="4.2.1.135" evidence="4"/>
<proteinExistence type="inferred from homology"/>
<feature type="transmembrane region" description="Helical" evidence="2">
    <location>
        <begin position="81"/>
        <end position="99"/>
    </location>
</feature>
<evidence type="ECO:0000256" key="2">
    <source>
        <dbReference type="SAM" id="Phobius"/>
    </source>
</evidence>
<keyword evidence="2" id="KW-0472">Membrane</keyword>
<keyword evidence="5" id="KW-1185">Reference proteome</keyword>
<comment type="similarity">
    <text evidence="1">Belongs to the polysaccharide synthase family.</text>
</comment>
<dbReference type="Pfam" id="PF13727">
    <property type="entry name" value="CoA_binding_3"/>
    <property type="match status" value="1"/>
</dbReference>
<dbReference type="SUPFAM" id="SSF51735">
    <property type="entry name" value="NAD(P)-binding Rossmann-fold domains"/>
    <property type="match status" value="2"/>
</dbReference>
<dbReference type="Pfam" id="PF02719">
    <property type="entry name" value="Polysacc_synt_2"/>
    <property type="match status" value="1"/>
</dbReference>
<feature type="transmembrane region" description="Helical" evidence="2">
    <location>
        <begin position="111"/>
        <end position="128"/>
    </location>
</feature>
<keyword evidence="4" id="KW-0456">Lyase</keyword>
<evidence type="ECO:0000256" key="1">
    <source>
        <dbReference type="ARBA" id="ARBA00007430"/>
    </source>
</evidence>
<dbReference type="KEGG" id="uru:DSM104443_04234"/>
<dbReference type="AlphaFoldDB" id="A0A6M4H0V5"/>
<gene>
    <name evidence="4" type="primary">pglF</name>
    <name evidence="4" type="ORF">DSM104443_04234</name>
</gene>
<feature type="transmembrane region" description="Helical" evidence="2">
    <location>
        <begin position="12"/>
        <end position="33"/>
    </location>
</feature>
<dbReference type="Gene3D" id="3.40.50.720">
    <property type="entry name" value="NAD(P)-binding Rossmann-like Domain"/>
    <property type="match status" value="2"/>
</dbReference>
<dbReference type="CDD" id="cd05237">
    <property type="entry name" value="UDP_invert_4-6DH_SDR_e"/>
    <property type="match status" value="1"/>
</dbReference>
<name>A0A6M4H0V5_9PROT</name>
<organism evidence="4 5">
    <name type="scientific">Usitatibacter rugosus</name>
    <dbReference type="NCBI Taxonomy" id="2732067"/>
    <lineage>
        <taxon>Bacteria</taxon>
        <taxon>Pseudomonadati</taxon>
        <taxon>Pseudomonadota</taxon>
        <taxon>Betaproteobacteria</taxon>
        <taxon>Nitrosomonadales</taxon>
        <taxon>Usitatibacteraceae</taxon>
        <taxon>Usitatibacter</taxon>
    </lineage>
</organism>
<feature type="domain" description="Polysaccharide biosynthesis protein CapD-like" evidence="3">
    <location>
        <begin position="284"/>
        <end position="566"/>
    </location>
</feature>
<dbReference type="InterPro" id="IPR036291">
    <property type="entry name" value="NAD(P)-bd_dom_sf"/>
</dbReference>
<reference evidence="4 5" key="1">
    <citation type="submission" date="2020-04" db="EMBL/GenBank/DDBJ databases">
        <title>Usitatibacter rugosus gen. nov., sp. nov. and Usitatibacter palustris sp. nov., novel members of Usitatibacteraceae fam. nov. within the order Nitrosomonadales isolated from soil.</title>
        <authorList>
            <person name="Huber K.J."/>
            <person name="Neumann-Schaal M."/>
            <person name="Geppert A."/>
            <person name="Luckner M."/>
            <person name="Wanner G."/>
            <person name="Overmann J."/>
        </authorList>
    </citation>
    <scope>NUCLEOTIDE SEQUENCE [LARGE SCALE GENOMIC DNA]</scope>
    <source>
        <strain evidence="4 5">0125_3</strain>
    </source>
</reference>
<sequence>MKAVRLDFHSLAATMHDGTALVLAGCAAGLLTLNGPLPPYVFDVVGAIALIAIPTQVAVSYFFGVYQGVWRYTSLPDIQRVIFSVLTGTVLLSIMLRVADLDVYLDYREYILYPLFLIVIMAGSRMAYRSFKEWTLYGRGGEVGSPVLVIGAGDAAVGLVKELGRSHDWRVVGMLDDDGAKLGRLLNGVRVLGPLEDLPKFATRLKVRHAIVAMPSVAYSVRRRVVDICKRARVQVMTAPALSTSANKPVAARIRKVAVEDLMKREPVTLDDAGLHDLLTSQVVMVTGAGGSIGSELCRQIAAYQPAMLVLFEQSEFAMYKVDEALREQFPEIPVVSAIGDVKNAKRMAQVMHQYRPAHVFHAAAYKHVPLMEEANAWEAVLNNVLGTYVVARTAIDYDVRKFVFVSTDKAVNPTNVMGASKRLAEMVCQALQAGSNTRFEMVRFGNVLGSAGSVIPKFQDQIDKGGPVTVTHPEMVRYFMSIPEAAQLVLQAGCMGLGGEIFVMDMGEPVKIVDVARDMIRLSDLSENEIRIVYTGLRPGEKLFEELLADDEHTRPTPHPKLRIAKAREVAAGWLEDMLSWLQSERIPSEAEVRRDLKRWVPEFHSQVRPKLKAVPRAKAAP</sequence>
<dbReference type="GO" id="GO:0016829">
    <property type="term" value="F:lyase activity"/>
    <property type="evidence" value="ECO:0007669"/>
    <property type="project" value="UniProtKB-KW"/>
</dbReference>
<dbReference type="InterPro" id="IPR051203">
    <property type="entry name" value="Polysaccharide_Synthase-Rel"/>
</dbReference>
<evidence type="ECO:0000313" key="5">
    <source>
        <dbReference type="Proteomes" id="UP000501534"/>
    </source>
</evidence>
<dbReference type="Proteomes" id="UP000501534">
    <property type="component" value="Chromosome"/>
</dbReference>
<protein>
    <submittedName>
        <fullName evidence="4">UDP-N-acetyl-alpha-D-glucosamine C6 dehydratase</fullName>
        <ecNumber evidence="4">4.2.1.135</ecNumber>
    </submittedName>
</protein>
<dbReference type="RefSeq" id="WP_171095954.1">
    <property type="nucleotide sequence ID" value="NZ_CP053069.1"/>
</dbReference>
<keyword evidence="2" id="KW-1133">Transmembrane helix</keyword>
<dbReference type="InterPro" id="IPR003869">
    <property type="entry name" value="Polysac_CapD-like"/>
</dbReference>
<keyword evidence="2" id="KW-0812">Transmembrane</keyword>
<dbReference type="PANTHER" id="PTHR43318">
    <property type="entry name" value="UDP-N-ACETYLGLUCOSAMINE 4,6-DEHYDRATASE"/>
    <property type="match status" value="1"/>
</dbReference>
<evidence type="ECO:0000313" key="4">
    <source>
        <dbReference type="EMBL" id="QJR13139.1"/>
    </source>
</evidence>
<evidence type="ECO:0000259" key="3">
    <source>
        <dbReference type="Pfam" id="PF02719"/>
    </source>
</evidence>